<evidence type="ECO:0000259" key="2">
    <source>
        <dbReference type="Pfam" id="PF14200"/>
    </source>
</evidence>
<feature type="chain" id="PRO_5037253948" evidence="1">
    <location>
        <begin position="22"/>
        <end position="169"/>
    </location>
</feature>
<dbReference type="CDD" id="cd00161">
    <property type="entry name" value="beta-trefoil_Ricin-like"/>
    <property type="match status" value="1"/>
</dbReference>
<dbReference type="EMBL" id="JAFMYV010000008">
    <property type="protein sequence ID" value="MBO0938110.1"/>
    <property type="molecule type" value="Genomic_DNA"/>
</dbReference>
<comment type="caution">
    <text evidence="3">The sequence shown here is derived from an EMBL/GenBank/DDBJ whole genome shotgun (WGS) entry which is preliminary data.</text>
</comment>
<feature type="domain" description="Ricin B lectin" evidence="2">
    <location>
        <begin position="25"/>
        <end position="101"/>
    </location>
</feature>
<dbReference type="InterPro" id="IPR000772">
    <property type="entry name" value="Ricin_B_lectin"/>
</dbReference>
<feature type="signal peptide" evidence="1">
    <location>
        <begin position="1"/>
        <end position="21"/>
    </location>
</feature>
<dbReference type="Proteomes" id="UP000664034">
    <property type="component" value="Unassembled WGS sequence"/>
</dbReference>
<dbReference type="Gene3D" id="2.80.10.50">
    <property type="match status" value="1"/>
</dbReference>
<dbReference type="AlphaFoldDB" id="A0A939K704"/>
<evidence type="ECO:0000256" key="1">
    <source>
        <dbReference type="SAM" id="SignalP"/>
    </source>
</evidence>
<gene>
    <name evidence="3" type="ORF">J2I47_16280</name>
</gene>
<keyword evidence="4" id="KW-1185">Reference proteome</keyword>
<dbReference type="RefSeq" id="WP_207365644.1">
    <property type="nucleotide sequence ID" value="NZ_JAFMYV010000008.1"/>
</dbReference>
<organism evidence="3 4">
    <name type="scientific">Fibrella rubiginis</name>
    <dbReference type="NCBI Taxonomy" id="2817060"/>
    <lineage>
        <taxon>Bacteria</taxon>
        <taxon>Pseudomonadati</taxon>
        <taxon>Bacteroidota</taxon>
        <taxon>Cytophagia</taxon>
        <taxon>Cytophagales</taxon>
        <taxon>Spirosomataceae</taxon>
        <taxon>Fibrella</taxon>
    </lineage>
</organism>
<reference evidence="3" key="1">
    <citation type="submission" date="2021-03" db="EMBL/GenBank/DDBJ databases">
        <title>Fibrella sp. HMF5335 genome sequencing and assembly.</title>
        <authorList>
            <person name="Kang H."/>
            <person name="Kim H."/>
            <person name="Bae S."/>
            <person name="Joh K."/>
        </authorList>
    </citation>
    <scope>NUCLEOTIDE SEQUENCE</scope>
    <source>
        <strain evidence="3">HMF5335</strain>
    </source>
</reference>
<keyword evidence="1" id="KW-0732">Signal</keyword>
<protein>
    <submittedName>
        <fullName evidence="3">RICIN domain-containing protein</fullName>
    </submittedName>
</protein>
<evidence type="ECO:0000313" key="3">
    <source>
        <dbReference type="EMBL" id="MBO0938110.1"/>
    </source>
</evidence>
<name>A0A939K704_9BACT</name>
<sequence>MKKWLFVVSMAFCLMGNGLFAQVIKGTYAIKNVKTGLLLRPEEARKANGTAIVGYSPVNWKCMTWDFQHVGGETYQLKNLFTGKTLQPVGGVTTEGARLEQQPLVPSQLTQEYDFLPAGVGKYRIRLKGTDLFLTPSNTSGAVNESIVLAKKHDSPDQLWTIYEQAPTQ</sequence>
<dbReference type="InterPro" id="IPR035992">
    <property type="entry name" value="Ricin_B-like_lectins"/>
</dbReference>
<dbReference type="SUPFAM" id="SSF50370">
    <property type="entry name" value="Ricin B-like lectins"/>
    <property type="match status" value="1"/>
</dbReference>
<accession>A0A939K704</accession>
<proteinExistence type="predicted"/>
<evidence type="ECO:0000313" key="4">
    <source>
        <dbReference type="Proteomes" id="UP000664034"/>
    </source>
</evidence>
<dbReference type="Pfam" id="PF14200">
    <property type="entry name" value="RicinB_lectin_2"/>
    <property type="match status" value="1"/>
</dbReference>